<gene>
    <name evidence="1" type="ORF">HPB51_004448</name>
</gene>
<name>A0A9J6ELT7_RHIMP</name>
<accession>A0A9J6ELT7</accession>
<dbReference type="GO" id="GO:0006508">
    <property type="term" value="P:proteolysis"/>
    <property type="evidence" value="ECO:0007669"/>
    <property type="project" value="InterPro"/>
</dbReference>
<reference evidence="1" key="2">
    <citation type="submission" date="2021-09" db="EMBL/GenBank/DDBJ databases">
        <authorList>
            <person name="Jia N."/>
            <person name="Wang J."/>
            <person name="Shi W."/>
            <person name="Du L."/>
            <person name="Sun Y."/>
            <person name="Zhan W."/>
            <person name="Jiang J."/>
            <person name="Wang Q."/>
            <person name="Zhang B."/>
            <person name="Ji P."/>
            <person name="Sakyi L.B."/>
            <person name="Cui X."/>
            <person name="Yuan T."/>
            <person name="Jiang B."/>
            <person name="Yang W."/>
            <person name="Lam T.T.-Y."/>
            <person name="Chang Q."/>
            <person name="Ding S."/>
            <person name="Wang X."/>
            <person name="Zhu J."/>
            <person name="Ruan X."/>
            <person name="Zhao L."/>
            <person name="Wei J."/>
            <person name="Que T."/>
            <person name="Du C."/>
            <person name="Cheng J."/>
            <person name="Dai P."/>
            <person name="Han X."/>
            <person name="Huang E."/>
            <person name="Gao Y."/>
            <person name="Liu J."/>
            <person name="Shao H."/>
            <person name="Ye R."/>
            <person name="Li L."/>
            <person name="Wei W."/>
            <person name="Wang X."/>
            <person name="Wang C."/>
            <person name="Huo Q."/>
            <person name="Li W."/>
            <person name="Guo W."/>
            <person name="Chen H."/>
            <person name="Chen S."/>
            <person name="Zhou L."/>
            <person name="Zhou L."/>
            <person name="Ni X."/>
            <person name="Tian J."/>
            <person name="Zhou Y."/>
            <person name="Sheng Y."/>
            <person name="Liu T."/>
            <person name="Pan Y."/>
            <person name="Xia L."/>
            <person name="Li J."/>
            <person name="Zhao F."/>
            <person name="Cao W."/>
        </authorList>
    </citation>
    <scope>NUCLEOTIDE SEQUENCE</scope>
    <source>
        <strain evidence="1">Rmic-2018</strain>
        <tissue evidence="1">Larvae</tissue>
    </source>
</reference>
<dbReference type="GO" id="GO:0070008">
    <property type="term" value="F:serine-type exopeptidase activity"/>
    <property type="evidence" value="ECO:0007669"/>
    <property type="project" value="InterPro"/>
</dbReference>
<organism evidence="1 2">
    <name type="scientific">Rhipicephalus microplus</name>
    <name type="common">Cattle tick</name>
    <name type="synonym">Boophilus microplus</name>
    <dbReference type="NCBI Taxonomy" id="6941"/>
    <lineage>
        <taxon>Eukaryota</taxon>
        <taxon>Metazoa</taxon>
        <taxon>Ecdysozoa</taxon>
        <taxon>Arthropoda</taxon>
        <taxon>Chelicerata</taxon>
        <taxon>Arachnida</taxon>
        <taxon>Acari</taxon>
        <taxon>Parasitiformes</taxon>
        <taxon>Ixodida</taxon>
        <taxon>Ixodoidea</taxon>
        <taxon>Ixodidae</taxon>
        <taxon>Rhipicephalinae</taxon>
        <taxon>Rhipicephalus</taxon>
        <taxon>Boophilus</taxon>
    </lineage>
</organism>
<dbReference type="Proteomes" id="UP000821866">
    <property type="component" value="Chromosome 11"/>
</dbReference>
<keyword evidence="2" id="KW-1185">Reference proteome</keyword>
<dbReference type="Gene3D" id="3.40.50.1820">
    <property type="entry name" value="alpha/beta hydrolase"/>
    <property type="match status" value="1"/>
</dbReference>
<dbReference type="Pfam" id="PF05577">
    <property type="entry name" value="Peptidase_S28"/>
    <property type="match status" value="1"/>
</dbReference>
<reference evidence="1" key="1">
    <citation type="journal article" date="2020" name="Cell">
        <title>Large-Scale Comparative Analyses of Tick Genomes Elucidate Their Genetic Diversity and Vector Capacities.</title>
        <authorList>
            <consortium name="Tick Genome and Microbiome Consortium (TIGMIC)"/>
            <person name="Jia N."/>
            <person name="Wang J."/>
            <person name="Shi W."/>
            <person name="Du L."/>
            <person name="Sun Y."/>
            <person name="Zhan W."/>
            <person name="Jiang J.F."/>
            <person name="Wang Q."/>
            <person name="Zhang B."/>
            <person name="Ji P."/>
            <person name="Bell-Sakyi L."/>
            <person name="Cui X.M."/>
            <person name="Yuan T.T."/>
            <person name="Jiang B.G."/>
            <person name="Yang W.F."/>
            <person name="Lam T.T."/>
            <person name="Chang Q.C."/>
            <person name="Ding S.J."/>
            <person name="Wang X.J."/>
            <person name="Zhu J.G."/>
            <person name="Ruan X.D."/>
            <person name="Zhao L."/>
            <person name="Wei J.T."/>
            <person name="Ye R.Z."/>
            <person name="Que T.C."/>
            <person name="Du C.H."/>
            <person name="Zhou Y.H."/>
            <person name="Cheng J.X."/>
            <person name="Dai P.F."/>
            <person name="Guo W.B."/>
            <person name="Han X.H."/>
            <person name="Huang E.J."/>
            <person name="Li L.F."/>
            <person name="Wei W."/>
            <person name="Gao Y.C."/>
            <person name="Liu J.Z."/>
            <person name="Shao H.Z."/>
            <person name="Wang X."/>
            <person name="Wang C.C."/>
            <person name="Yang T.C."/>
            <person name="Huo Q.B."/>
            <person name="Li W."/>
            <person name="Chen H.Y."/>
            <person name="Chen S.E."/>
            <person name="Zhou L.G."/>
            <person name="Ni X.B."/>
            <person name="Tian J.H."/>
            <person name="Sheng Y."/>
            <person name="Liu T."/>
            <person name="Pan Y.S."/>
            <person name="Xia L.Y."/>
            <person name="Li J."/>
            <person name="Zhao F."/>
            <person name="Cao W.C."/>
        </authorList>
    </citation>
    <scope>NUCLEOTIDE SEQUENCE</scope>
    <source>
        <strain evidence="1">Rmic-2018</strain>
    </source>
</reference>
<evidence type="ECO:0000313" key="1">
    <source>
        <dbReference type="EMBL" id="KAH8035207.1"/>
    </source>
</evidence>
<dbReference type="InterPro" id="IPR029058">
    <property type="entry name" value="AB_hydrolase_fold"/>
</dbReference>
<proteinExistence type="predicted"/>
<protein>
    <submittedName>
        <fullName evidence="1">Uncharacterized protein</fullName>
    </submittedName>
</protein>
<dbReference type="AlphaFoldDB" id="A0A9J6ELT7"/>
<comment type="caution">
    <text evidence="1">The sequence shown here is derived from an EMBL/GenBank/DDBJ whole genome shotgun (WGS) entry which is preliminary data.</text>
</comment>
<dbReference type="InterPro" id="IPR008758">
    <property type="entry name" value="Peptidase_S28"/>
</dbReference>
<evidence type="ECO:0000313" key="2">
    <source>
        <dbReference type="Proteomes" id="UP000821866"/>
    </source>
</evidence>
<dbReference type="VEuPathDB" id="VectorBase:LOC119181886"/>
<sequence>MSASINVAASNAVSHGDNKGKVEVVVHWRPDPSPRYLIQVDHFGFHNNETFDMRYAIADQFWDSKSGPIFLYTGNEFFMESFIENTVMTVLN</sequence>
<dbReference type="EMBL" id="JABSTU010000003">
    <property type="protein sequence ID" value="KAH8035207.1"/>
    <property type="molecule type" value="Genomic_DNA"/>
</dbReference>